<dbReference type="EMBL" id="VSRR010016503">
    <property type="protein sequence ID" value="MPC59369.1"/>
    <property type="molecule type" value="Genomic_DNA"/>
</dbReference>
<accession>A0A5B7GP30</accession>
<protein>
    <submittedName>
        <fullName evidence="1">Uncharacterized protein</fullName>
    </submittedName>
</protein>
<keyword evidence="2" id="KW-1185">Reference proteome</keyword>
<proteinExistence type="predicted"/>
<gene>
    <name evidence="1" type="ORF">E2C01_053387</name>
</gene>
<evidence type="ECO:0000313" key="1">
    <source>
        <dbReference type="EMBL" id="MPC59369.1"/>
    </source>
</evidence>
<evidence type="ECO:0000313" key="2">
    <source>
        <dbReference type="Proteomes" id="UP000324222"/>
    </source>
</evidence>
<dbReference type="AlphaFoldDB" id="A0A5B7GP30"/>
<comment type="caution">
    <text evidence="1">The sequence shown here is derived from an EMBL/GenBank/DDBJ whole genome shotgun (WGS) entry which is preliminary data.</text>
</comment>
<name>A0A5B7GP30_PORTR</name>
<sequence>MRRHLYIEAAFLPTRYPGHACPASQTHGLNSPCTITPLHSSLGGRG</sequence>
<reference evidence="1 2" key="1">
    <citation type="submission" date="2019-05" db="EMBL/GenBank/DDBJ databases">
        <title>Another draft genome of Portunus trituberculatus and its Hox gene families provides insights of decapod evolution.</title>
        <authorList>
            <person name="Jeong J.-H."/>
            <person name="Song I."/>
            <person name="Kim S."/>
            <person name="Choi T."/>
            <person name="Kim D."/>
            <person name="Ryu S."/>
            <person name="Kim W."/>
        </authorList>
    </citation>
    <scope>NUCLEOTIDE SEQUENCE [LARGE SCALE GENOMIC DNA]</scope>
    <source>
        <tissue evidence="1">Muscle</tissue>
    </source>
</reference>
<dbReference type="Proteomes" id="UP000324222">
    <property type="component" value="Unassembled WGS sequence"/>
</dbReference>
<organism evidence="1 2">
    <name type="scientific">Portunus trituberculatus</name>
    <name type="common">Swimming crab</name>
    <name type="synonym">Neptunus trituberculatus</name>
    <dbReference type="NCBI Taxonomy" id="210409"/>
    <lineage>
        <taxon>Eukaryota</taxon>
        <taxon>Metazoa</taxon>
        <taxon>Ecdysozoa</taxon>
        <taxon>Arthropoda</taxon>
        <taxon>Crustacea</taxon>
        <taxon>Multicrustacea</taxon>
        <taxon>Malacostraca</taxon>
        <taxon>Eumalacostraca</taxon>
        <taxon>Eucarida</taxon>
        <taxon>Decapoda</taxon>
        <taxon>Pleocyemata</taxon>
        <taxon>Brachyura</taxon>
        <taxon>Eubrachyura</taxon>
        <taxon>Portunoidea</taxon>
        <taxon>Portunidae</taxon>
        <taxon>Portuninae</taxon>
        <taxon>Portunus</taxon>
    </lineage>
</organism>